<evidence type="ECO:0000313" key="2">
    <source>
        <dbReference type="EMBL" id="GAA1682283.1"/>
    </source>
</evidence>
<dbReference type="EMBL" id="BAAANF010000009">
    <property type="protein sequence ID" value="GAA1682283.1"/>
    <property type="molecule type" value="Genomic_DNA"/>
</dbReference>
<organism evidence="2 3">
    <name type="scientific">Kribbella yunnanensis</name>
    <dbReference type="NCBI Taxonomy" id="190194"/>
    <lineage>
        <taxon>Bacteria</taxon>
        <taxon>Bacillati</taxon>
        <taxon>Actinomycetota</taxon>
        <taxon>Actinomycetes</taxon>
        <taxon>Propionibacteriales</taxon>
        <taxon>Kribbellaceae</taxon>
        <taxon>Kribbella</taxon>
    </lineage>
</organism>
<keyword evidence="3" id="KW-1185">Reference proteome</keyword>
<feature type="domain" description="Right handed beta helix" evidence="1">
    <location>
        <begin position="248"/>
        <end position="417"/>
    </location>
</feature>
<dbReference type="Pfam" id="PF13229">
    <property type="entry name" value="Beta_helix"/>
    <property type="match status" value="1"/>
</dbReference>
<name>A0ABP4T4R9_9ACTN</name>
<dbReference type="InterPro" id="IPR011050">
    <property type="entry name" value="Pectin_lyase_fold/virulence"/>
</dbReference>
<dbReference type="Gene3D" id="2.160.20.10">
    <property type="entry name" value="Single-stranded right-handed beta-helix, Pectin lyase-like"/>
    <property type="match status" value="1"/>
</dbReference>
<reference evidence="3" key="1">
    <citation type="journal article" date="2019" name="Int. J. Syst. Evol. Microbiol.">
        <title>The Global Catalogue of Microorganisms (GCM) 10K type strain sequencing project: providing services to taxonomists for standard genome sequencing and annotation.</title>
        <authorList>
            <consortium name="The Broad Institute Genomics Platform"/>
            <consortium name="The Broad Institute Genome Sequencing Center for Infectious Disease"/>
            <person name="Wu L."/>
            <person name="Ma J."/>
        </authorList>
    </citation>
    <scope>NUCLEOTIDE SEQUENCE [LARGE SCALE GENOMIC DNA]</scope>
    <source>
        <strain evidence="3">JCM 14307</strain>
    </source>
</reference>
<dbReference type="InterPro" id="IPR012334">
    <property type="entry name" value="Pectin_lyas_fold"/>
</dbReference>
<comment type="caution">
    <text evidence="2">The sequence shown here is derived from an EMBL/GenBank/DDBJ whole genome shotgun (WGS) entry which is preliminary data.</text>
</comment>
<evidence type="ECO:0000259" key="1">
    <source>
        <dbReference type="Pfam" id="PF13229"/>
    </source>
</evidence>
<dbReference type="SUPFAM" id="SSF51126">
    <property type="entry name" value="Pectin lyase-like"/>
    <property type="match status" value="1"/>
</dbReference>
<dbReference type="InterPro" id="IPR006626">
    <property type="entry name" value="PbH1"/>
</dbReference>
<dbReference type="SMART" id="SM00710">
    <property type="entry name" value="PbH1"/>
    <property type="match status" value="7"/>
</dbReference>
<proteinExistence type="predicted"/>
<accession>A0ABP4T4R9</accession>
<gene>
    <name evidence="2" type="ORF">GCM10009745_28210</name>
</gene>
<sequence>MRRRVIVGGVPLQWAAVAAGFALLLSGCTSGDDGSGKAGPVTTTVTVPTEPPAAAAAVLGPTGPRTAKACSGVEIAVGADPQQVIDGHPAGTTYCFAKGLHRIGTPIVPRDGDRFGGGPEVVLTGSRALTGWVRDGDRWVVRGVLPAAYPLKGQCEDNRANPCQRGEQLFVDGKHLTRVMSLGEVKPGSFFGDYSINAVYVGDDPSGHEVEMSRTTAAFTGRAERVTVTGLTIERFASRPQGGALEAGRGWRITGNEVRWNHAVGVMLIEADGAQVSRNTIADNGQLGLGQYKSADARVTANLVTRNNTDGFWIADWESGGIKSTRSSGEVSGNDIIGNRGVGLWSDIAEYDRRISANRIRDNAADGIRYEISYAGVIEKNVVEGNGFGTGRGSGGSLWDGGGINVNTSAGVQVRGNLVKDNRNGISIQSRTRGEGPRGRYVLSDVVVEGNLIVLNDAGSSTGVVENKGSPTTSGAITFRRNSYRLPGSTRFAYRGKSLTWPQWQEAGFDQDSVAS</sequence>
<dbReference type="PROSITE" id="PS51257">
    <property type="entry name" value="PROKAR_LIPOPROTEIN"/>
    <property type="match status" value="1"/>
</dbReference>
<dbReference type="InterPro" id="IPR039448">
    <property type="entry name" value="Beta_helix"/>
</dbReference>
<evidence type="ECO:0000313" key="3">
    <source>
        <dbReference type="Proteomes" id="UP001500280"/>
    </source>
</evidence>
<dbReference type="Proteomes" id="UP001500280">
    <property type="component" value="Unassembled WGS sequence"/>
</dbReference>
<protein>
    <recommendedName>
        <fullName evidence="1">Right handed beta helix domain-containing protein</fullName>
    </recommendedName>
</protein>
<dbReference type="RefSeq" id="WP_344150443.1">
    <property type="nucleotide sequence ID" value="NZ_BAAANF010000009.1"/>
</dbReference>